<dbReference type="GO" id="GO:0003677">
    <property type="term" value="F:DNA binding"/>
    <property type="evidence" value="ECO:0007669"/>
    <property type="project" value="InterPro"/>
</dbReference>
<dbReference type="EMBL" id="JAKKPZ010000005">
    <property type="protein sequence ID" value="KAI1720458.1"/>
    <property type="molecule type" value="Genomic_DNA"/>
</dbReference>
<sequence>MGKHKRSRNVVSSDEDDLPEPKGSKIEDSKEIEDDDLMIFDEEDRKKLNMMSEKEREIEIYKRIEQREIMKTREQIKKKLEMSQRGEDKKSEDVEKEEKSRKRPQRQVQKDQQKDDESESGKEESEEEEEDASSDSDSSISSPDEDEEDGAASESDEDEEMTLNKKSNKVKGTDGKAAKDDAEKQGGENDELSLKYHRPSELANAQNKKKAMTELLNKRRDKMKAEEKRKQESHKVALDIDEIFGASGDDKSSSSSSSRSSSRASSRSASPDVKPEITARSELSRCRLSRFKLAQFCHAPFFKKMATGCFVRIGIGNHDGKAVYRVAQIIDVVETAKVYQLEKTRTNKGLKLKHGTDSRVYRLEFVSNSDFTDSEFNHWAATMRDQNIALPTVDFVDRKATDIKNAVEYNYTDADINQIVKEKTRFSKNPTNYAFQKGELHKAKKPVSVCPCVCQWTDV</sequence>
<evidence type="ECO:0000256" key="1">
    <source>
        <dbReference type="ARBA" id="ARBA00004123"/>
    </source>
</evidence>
<reference evidence="7" key="1">
    <citation type="submission" date="2022-01" db="EMBL/GenBank/DDBJ databases">
        <title>Genome Sequence Resource for Two Populations of Ditylenchus destructor, the Migratory Endoparasitic Phytonematode.</title>
        <authorList>
            <person name="Zhang H."/>
            <person name="Lin R."/>
            <person name="Xie B."/>
        </authorList>
    </citation>
    <scope>NUCLEOTIDE SEQUENCE</scope>
    <source>
        <strain evidence="7">BazhouSP</strain>
    </source>
</reference>
<dbReference type="InterPro" id="IPR036128">
    <property type="entry name" value="Plus3-like_sf"/>
</dbReference>
<feature type="compositionally biased region" description="Acidic residues" evidence="5">
    <location>
        <begin position="143"/>
        <end position="161"/>
    </location>
</feature>
<dbReference type="PANTHER" id="PTHR13115:SF8">
    <property type="entry name" value="RNA POLYMERASE-ASSOCIATED PROTEIN RTF1 HOMOLOG"/>
    <property type="match status" value="1"/>
</dbReference>
<evidence type="ECO:0000256" key="3">
    <source>
        <dbReference type="ARBA" id="ARBA00023163"/>
    </source>
</evidence>
<keyword evidence="2" id="KW-0805">Transcription regulation</keyword>
<feature type="compositionally biased region" description="Acidic residues" evidence="5">
    <location>
        <begin position="30"/>
        <end position="42"/>
    </location>
</feature>
<dbReference type="Proteomes" id="UP001201812">
    <property type="component" value="Unassembled WGS sequence"/>
</dbReference>
<feature type="region of interest" description="Disordered" evidence="5">
    <location>
        <begin position="1"/>
        <end position="279"/>
    </location>
</feature>
<gene>
    <name evidence="7" type="ORF">DdX_04688</name>
</gene>
<evidence type="ECO:0000256" key="4">
    <source>
        <dbReference type="ARBA" id="ARBA00023242"/>
    </source>
</evidence>
<dbReference type="PANTHER" id="PTHR13115">
    <property type="entry name" value="RNA POLYMERASE-ASSOCIATED PROTEIN RTF1 HOMOLOG"/>
    <property type="match status" value="1"/>
</dbReference>
<feature type="compositionally biased region" description="Low complexity" evidence="5">
    <location>
        <begin position="253"/>
        <end position="270"/>
    </location>
</feature>
<dbReference type="GO" id="GO:0016593">
    <property type="term" value="C:Cdc73/Paf1 complex"/>
    <property type="evidence" value="ECO:0007669"/>
    <property type="project" value="TreeGrafter"/>
</dbReference>
<proteinExistence type="predicted"/>
<comment type="subcellular location">
    <subcellularLocation>
        <location evidence="1">Nucleus</location>
    </subcellularLocation>
</comment>
<keyword evidence="3" id="KW-0804">Transcription</keyword>
<dbReference type="SMART" id="SM00719">
    <property type="entry name" value="Plus3"/>
    <property type="match status" value="1"/>
</dbReference>
<feature type="compositionally biased region" description="Acidic residues" evidence="5">
    <location>
        <begin position="124"/>
        <end position="134"/>
    </location>
</feature>
<dbReference type="AlphaFoldDB" id="A0AAD4N9N0"/>
<feature type="compositionally biased region" description="Basic and acidic residues" evidence="5">
    <location>
        <begin position="223"/>
        <end position="238"/>
    </location>
</feature>
<dbReference type="Gene3D" id="3.90.70.200">
    <property type="entry name" value="Plus-3 domain"/>
    <property type="match status" value="1"/>
</dbReference>
<feature type="domain" description="Plus3" evidence="6">
    <location>
        <begin position="277"/>
        <end position="408"/>
    </location>
</feature>
<feature type="compositionally biased region" description="Basic and acidic residues" evidence="5">
    <location>
        <begin position="171"/>
        <end position="200"/>
    </location>
</feature>
<name>A0AAD4N9N0_9BILA</name>
<dbReference type="GO" id="GO:1990269">
    <property type="term" value="F:RNA polymerase II C-terminal domain phosphoserine binding"/>
    <property type="evidence" value="ECO:0007669"/>
    <property type="project" value="TreeGrafter"/>
</dbReference>
<keyword evidence="4" id="KW-0539">Nucleus</keyword>
<evidence type="ECO:0000313" key="8">
    <source>
        <dbReference type="Proteomes" id="UP001201812"/>
    </source>
</evidence>
<feature type="compositionally biased region" description="Basic and acidic residues" evidence="5">
    <location>
        <begin position="19"/>
        <end position="29"/>
    </location>
</feature>
<dbReference type="SUPFAM" id="SSF159042">
    <property type="entry name" value="Plus3-like"/>
    <property type="match status" value="1"/>
</dbReference>
<evidence type="ECO:0000259" key="6">
    <source>
        <dbReference type="PROSITE" id="PS51360"/>
    </source>
</evidence>
<accession>A0AAD4N9N0</accession>
<comment type="caution">
    <text evidence="7">The sequence shown here is derived from an EMBL/GenBank/DDBJ whole genome shotgun (WGS) entry which is preliminary data.</text>
</comment>
<dbReference type="Pfam" id="PF03126">
    <property type="entry name" value="Plus-3"/>
    <property type="match status" value="1"/>
</dbReference>
<protein>
    <submittedName>
        <fullName evidence="7">Plus-3 domain-containing protein</fullName>
    </submittedName>
</protein>
<evidence type="ECO:0000313" key="7">
    <source>
        <dbReference type="EMBL" id="KAI1720458.1"/>
    </source>
</evidence>
<evidence type="ECO:0000256" key="2">
    <source>
        <dbReference type="ARBA" id="ARBA00023015"/>
    </source>
</evidence>
<dbReference type="InterPro" id="IPR004343">
    <property type="entry name" value="Plus-3_dom"/>
</dbReference>
<organism evidence="7 8">
    <name type="scientific">Ditylenchus destructor</name>
    <dbReference type="NCBI Taxonomy" id="166010"/>
    <lineage>
        <taxon>Eukaryota</taxon>
        <taxon>Metazoa</taxon>
        <taxon>Ecdysozoa</taxon>
        <taxon>Nematoda</taxon>
        <taxon>Chromadorea</taxon>
        <taxon>Rhabditida</taxon>
        <taxon>Tylenchina</taxon>
        <taxon>Tylenchomorpha</taxon>
        <taxon>Sphaerularioidea</taxon>
        <taxon>Anguinidae</taxon>
        <taxon>Anguininae</taxon>
        <taxon>Ditylenchus</taxon>
    </lineage>
</organism>
<evidence type="ECO:0000256" key="5">
    <source>
        <dbReference type="SAM" id="MobiDB-lite"/>
    </source>
</evidence>
<keyword evidence="8" id="KW-1185">Reference proteome</keyword>
<dbReference type="PROSITE" id="PS51360">
    <property type="entry name" value="PLUS3"/>
    <property type="match status" value="1"/>
</dbReference>
<feature type="compositionally biased region" description="Basic and acidic residues" evidence="5">
    <location>
        <begin position="108"/>
        <end position="123"/>
    </location>
</feature>
<feature type="compositionally biased region" description="Basic and acidic residues" evidence="5">
    <location>
        <begin position="43"/>
        <end position="100"/>
    </location>
</feature>